<evidence type="ECO:0000313" key="5">
    <source>
        <dbReference type="Proteomes" id="UP000278162"/>
    </source>
</evidence>
<dbReference type="GO" id="GO:0006313">
    <property type="term" value="P:DNA transposition"/>
    <property type="evidence" value="ECO:0007669"/>
    <property type="project" value="InterPro"/>
</dbReference>
<dbReference type="SMART" id="SM01321">
    <property type="entry name" value="Y1_Tnp"/>
    <property type="match status" value="1"/>
</dbReference>
<dbReference type="Proteomes" id="UP000050437">
    <property type="component" value="Unassembled WGS sequence"/>
</dbReference>
<dbReference type="GeneID" id="97166097"/>
<evidence type="ECO:0000313" key="4">
    <source>
        <dbReference type="Proteomes" id="UP000050437"/>
    </source>
</evidence>
<accession>A0A0P7CAV0</accession>
<dbReference type="InterPro" id="IPR002686">
    <property type="entry name" value="Transposase_17"/>
</dbReference>
<feature type="domain" description="Transposase IS200-like" evidence="1">
    <location>
        <begin position="16"/>
        <end position="130"/>
    </location>
</feature>
<name>A0A0P7CAV0_PSEPU</name>
<dbReference type="InterPro" id="IPR052715">
    <property type="entry name" value="RAYT_transposase"/>
</dbReference>
<proteinExistence type="predicted"/>
<evidence type="ECO:0000313" key="2">
    <source>
        <dbReference type="EMBL" id="KPM63680.1"/>
    </source>
</evidence>
<dbReference type="EMBL" id="RJAI01000057">
    <property type="protein sequence ID" value="RNF84603.1"/>
    <property type="molecule type" value="Genomic_DNA"/>
</dbReference>
<evidence type="ECO:0000313" key="3">
    <source>
        <dbReference type="EMBL" id="RNF84603.1"/>
    </source>
</evidence>
<comment type="caution">
    <text evidence="2">The sequence shown here is derived from an EMBL/GenBank/DDBJ whole genome shotgun (WGS) entry which is preliminary data.</text>
</comment>
<dbReference type="Pfam" id="PF01797">
    <property type="entry name" value="Y1_Tnp"/>
    <property type="match status" value="1"/>
</dbReference>
<reference evidence="2 4" key="1">
    <citation type="submission" date="2015-10" db="EMBL/GenBank/DDBJ databases">
        <title>Pseudomonas putida clinical strains.</title>
        <authorList>
            <person name="Molina L."/>
            <person name="Udaondo Z."/>
        </authorList>
    </citation>
    <scope>NUCLEOTIDE SEQUENCE [LARGE SCALE GENOMIC DNA]</scope>
    <source>
        <strain evidence="2 4">HB13667</strain>
    </source>
</reference>
<dbReference type="PANTHER" id="PTHR36966">
    <property type="entry name" value="REP-ASSOCIATED TYROSINE TRANSPOSASE"/>
    <property type="match status" value="1"/>
</dbReference>
<sequence length="151" mass="17697">MDRHGNHRLRQGRFSEPGRLYLLTTITRHRLPLFENLWFARSAIQQLRLSDREGSCRSLAWVLMPDHLHWLIELGPTSLGKLMCAFKSRSSCALYRTGAERQHIWQPGFYDRALRKEEDVKAAARYIIANPIRAGLVRRAGDYPHWDCVWL</sequence>
<dbReference type="Gene3D" id="3.30.70.1290">
    <property type="entry name" value="Transposase IS200-like"/>
    <property type="match status" value="1"/>
</dbReference>
<dbReference type="EMBL" id="LKKS01000090">
    <property type="protein sequence ID" value="KPM63680.1"/>
    <property type="molecule type" value="Genomic_DNA"/>
</dbReference>
<dbReference type="PANTHER" id="PTHR36966:SF1">
    <property type="entry name" value="REP-ASSOCIATED TYROSINE TRANSPOSASE"/>
    <property type="match status" value="1"/>
</dbReference>
<protein>
    <submittedName>
        <fullName evidence="2">Transposase</fullName>
    </submittedName>
</protein>
<dbReference type="RefSeq" id="WP_015268818.1">
    <property type="nucleotide sequence ID" value="NZ_LKKS01000090.1"/>
</dbReference>
<gene>
    <name evidence="3" type="ORF">EFK07_22325</name>
    <name evidence="2" type="ORF">HB13667_14300</name>
</gene>
<dbReference type="AlphaFoldDB" id="A0A0P7CAV0"/>
<dbReference type="GO" id="GO:0043565">
    <property type="term" value="F:sequence-specific DNA binding"/>
    <property type="evidence" value="ECO:0007669"/>
    <property type="project" value="TreeGrafter"/>
</dbReference>
<dbReference type="SUPFAM" id="SSF143422">
    <property type="entry name" value="Transposase IS200-like"/>
    <property type="match status" value="1"/>
</dbReference>
<dbReference type="Proteomes" id="UP000278162">
    <property type="component" value="Unassembled WGS sequence"/>
</dbReference>
<dbReference type="NCBIfam" id="NF047646">
    <property type="entry name" value="REP_Tyr_transpos"/>
    <property type="match status" value="1"/>
</dbReference>
<evidence type="ECO:0000259" key="1">
    <source>
        <dbReference type="SMART" id="SM01321"/>
    </source>
</evidence>
<reference evidence="3 5" key="2">
    <citation type="submission" date="2018-10" db="EMBL/GenBank/DDBJ databases">
        <title>An outbreak of IMP-63 producing strain in France.</title>
        <authorList>
            <person name="Bour M."/>
            <person name="Liapis E."/>
            <person name="Plesiat P."/>
        </authorList>
    </citation>
    <scope>NUCLEOTIDE SEQUENCE [LARGE SCALE GENOMIC DNA]</scope>
    <source>
        <strain evidence="3 5">12917</strain>
    </source>
</reference>
<dbReference type="InterPro" id="IPR036515">
    <property type="entry name" value="Transposase_17_sf"/>
</dbReference>
<organism evidence="2 4">
    <name type="scientific">Pseudomonas putida</name>
    <name type="common">Arthrobacter siderocapsulatus</name>
    <dbReference type="NCBI Taxonomy" id="303"/>
    <lineage>
        <taxon>Bacteria</taxon>
        <taxon>Pseudomonadati</taxon>
        <taxon>Pseudomonadota</taxon>
        <taxon>Gammaproteobacteria</taxon>
        <taxon>Pseudomonadales</taxon>
        <taxon>Pseudomonadaceae</taxon>
        <taxon>Pseudomonas</taxon>
    </lineage>
</organism>
<dbReference type="GO" id="GO:0004803">
    <property type="term" value="F:transposase activity"/>
    <property type="evidence" value="ECO:0007669"/>
    <property type="project" value="InterPro"/>
</dbReference>